<dbReference type="EMBL" id="AMCI01008016">
    <property type="protein sequence ID" value="EJW91691.1"/>
    <property type="molecule type" value="Genomic_DNA"/>
</dbReference>
<gene>
    <name evidence="1" type="ORF">EVA_20202</name>
</gene>
<feature type="non-terminal residue" evidence="1">
    <location>
        <position position="160"/>
    </location>
</feature>
<organism evidence="1">
    <name type="scientific">gut metagenome</name>
    <dbReference type="NCBI Taxonomy" id="749906"/>
    <lineage>
        <taxon>unclassified sequences</taxon>
        <taxon>metagenomes</taxon>
        <taxon>organismal metagenomes</taxon>
    </lineage>
</organism>
<reference evidence="1" key="1">
    <citation type="journal article" date="2012" name="PLoS ONE">
        <title>Gene sets for utilization of primary and secondary nutrition supplies in the distal gut of endangered iberian lynx.</title>
        <authorList>
            <person name="Alcaide M."/>
            <person name="Messina E."/>
            <person name="Richter M."/>
            <person name="Bargiela R."/>
            <person name="Peplies J."/>
            <person name="Huws S.A."/>
            <person name="Newbold C.J."/>
            <person name="Golyshin P.N."/>
            <person name="Simon M.A."/>
            <person name="Lopez G."/>
            <person name="Yakimov M.M."/>
            <person name="Ferrer M."/>
        </authorList>
    </citation>
    <scope>NUCLEOTIDE SEQUENCE</scope>
</reference>
<evidence type="ECO:0000313" key="1">
    <source>
        <dbReference type="EMBL" id="EJW91691.1"/>
    </source>
</evidence>
<name>J9F9V3_9ZZZZ</name>
<comment type="caution">
    <text evidence="1">The sequence shown here is derived from an EMBL/GenBank/DDBJ whole genome shotgun (WGS) entry which is preliminary data.</text>
</comment>
<sequence length="160" mass="18541">AKTRDEAFWAENRRAPLTHGEANMDHFIQQMRQTSRFKWVMLAVKAVAENFIETAAEGRSKIDIGPINTVISRNFVDGIRLRASARSTAQLSPHWFGEGYYAYGTKSRQHYYDGKLTYSFNKPKYQPNEFPVRTISLESCKDVESPSDHYLEHNKDNIFM</sequence>
<feature type="non-terminal residue" evidence="1">
    <location>
        <position position="1"/>
    </location>
</feature>
<accession>J9F9V3</accession>
<proteinExistence type="predicted"/>
<dbReference type="AlphaFoldDB" id="J9F9V3"/>
<protein>
    <submittedName>
        <fullName evidence="1">Uncharacterized protein</fullName>
    </submittedName>
</protein>